<keyword evidence="3" id="KW-1185">Reference proteome</keyword>
<evidence type="ECO:0000313" key="3">
    <source>
        <dbReference type="Proteomes" id="UP001279734"/>
    </source>
</evidence>
<gene>
    <name evidence="2" type="ORF">Nepgr_018498</name>
</gene>
<proteinExistence type="predicted"/>
<accession>A0AAD3ST76</accession>
<dbReference type="AlphaFoldDB" id="A0AAD3ST76"/>
<organism evidence="2 3">
    <name type="scientific">Nepenthes gracilis</name>
    <name type="common">Slender pitcher plant</name>
    <dbReference type="NCBI Taxonomy" id="150966"/>
    <lineage>
        <taxon>Eukaryota</taxon>
        <taxon>Viridiplantae</taxon>
        <taxon>Streptophyta</taxon>
        <taxon>Embryophyta</taxon>
        <taxon>Tracheophyta</taxon>
        <taxon>Spermatophyta</taxon>
        <taxon>Magnoliopsida</taxon>
        <taxon>eudicotyledons</taxon>
        <taxon>Gunneridae</taxon>
        <taxon>Pentapetalae</taxon>
        <taxon>Caryophyllales</taxon>
        <taxon>Nepenthaceae</taxon>
        <taxon>Nepenthes</taxon>
    </lineage>
</organism>
<protein>
    <submittedName>
        <fullName evidence="2">Uncharacterized protein</fullName>
    </submittedName>
</protein>
<evidence type="ECO:0000313" key="2">
    <source>
        <dbReference type="EMBL" id="GMH16657.1"/>
    </source>
</evidence>
<evidence type="ECO:0000256" key="1">
    <source>
        <dbReference type="SAM" id="MobiDB-lite"/>
    </source>
</evidence>
<feature type="region of interest" description="Disordered" evidence="1">
    <location>
        <begin position="26"/>
        <end position="67"/>
    </location>
</feature>
<name>A0AAD3ST76_NEPGR</name>
<dbReference type="Proteomes" id="UP001279734">
    <property type="component" value="Unassembled WGS sequence"/>
</dbReference>
<dbReference type="EMBL" id="BSYO01000016">
    <property type="protein sequence ID" value="GMH16657.1"/>
    <property type="molecule type" value="Genomic_DNA"/>
</dbReference>
<comment type="caution">
    <text evidence="2">The sequence shown here is derived from an EMBL/GenBank/DDBJ whole genome shotgun (WGS) entry which is preliminary data.</text>
</comment>
<reference evidence="2" key="1">
    <citation type="submission" date="2023-05" db="EMBL/GenBank/DDBJ databases">
        <title>Nepenthes gracilis genome sequencing.</title>
        <authorList>
            <person name="Fukushima K."/>
        </authorList>
    </citation>
    <scope>NUCLEOTIDE SEQUENCE</scope>
    <source>
        <strain evidence="2">SING2019-196</strain>
    </source>
</reference>
<sequence>MGQATVALPEYLRLLQPQAIDVWPKKLQPFDGNGQELNPLDDRTRDLGPLESKTQVDLESSTDLEVPQESECVHLEAHGGTEISNSKFTNKTNVAVENGHHEPMDRNQVEEPPTPHKLEGLSTNGVCEASASTTDLPANGDHAYEDACNIREDEIAVENGHHEPMDCLSS</sequence>